<sequence>MVVSGTAPRVGLFGGAFDPPHVAHVALAEAAVRQFQLDVLYVVPTGRAWHKARNLTGAEHRLTMAQLAFKPVTRAVVDEREILRPGPTYTIDTLRELARDLPGARLHLLMGEDQAASFTAWREWEDIARLAELCVARRGAQETDGVAALRALPGARVHDLQLPRMGESATDIRTKLAAGQDITRLVPAGVASYIERHRLYLTP</sequence>
<dbReference type="HAMAP" id="MF_00244">
    <property type="entry name" value="NaMN_adenylyltr"/>
    <property type="match status" value="1"/>
</dbReference>
<dbReference type="Pfam" id="PF01467">
    <property type="entry name" value="CTP_transf_like"/>
    <property type="match status" value="1"/>
</dbReference>
<reference evidence="13 14" key="1">
    <citation type="submission" date="2019-07" db="EMBL/GenBank/DDBJ databases">
        <title>Caenimonas sedimenti sp. nov., isolated from activated sludge.</title>
        <authorList>
            <person name="Xu J."/>
        </authorList>
    </citation>
    <scope>NUCLEOTIDE SEQUENCE [LARGE SCALE GENOMIC DNA]</scope>
    <source>
        <strain evidence="13 14">HX-9-20</strain>
    </source>
</reference>
<dbReference type="SUPFAM" id="SSF52374">
    <property type="entry name" value="Nucleotidylyl transferase"/>
    <property type="match status" value="1"/>
</dbReference>
<protein>
    <recommendedName>
        <fullName evidence="11">Probable nicotinate-nucleotide adenylyltransferase</fullName>
        <ecNumber evidence="11">2.7.7.18</ecNumber>
    </recommendedName>
    <alternativeName>
        <fullName evidence="11">Deamido-NAD(+) diphosphorylase</fullName>
    </alternativeName>
    <alternativeName>
        <fullName evidence="11">Deamido-NAD(+) pyrophosphorylase</fullName>
    </alternativeName>
    <alternativeName>
        <fullName evidence="11">Nicotinate mononucleotide adenylyltransferase</fullName>
        <shortName evidence="11">NaMN adenylyltransferase</shortName>
    </alternativeName>
</protein>
<evidence type="ECO:0000313" key="13">
    <source>
        <dbReference type="EMBL" id="TWO70155.1"/>
    </source>
</evidence>
<evidence type="ECO:0000313" key="14">
    <source>
        <dbReference type="Proteomes" id="UP000318199"/>
    </source>
</evidence>
<evidence type="ECO:0000256" key="8">
    <source>
        <dbReference type="ARBA" id="ARBA00022840"/>
    </source>
</evidence>
<dbReference type="NCBIfam" id="TIGR00482">
    <property type="entry name" value="nicotinate (nicotinamide) nucleotide adenylyltransferase"/>
    <property type="match status" value="1"/>
</dbReference>
<dbReference type="CDD" id="cd02165">
    <property type="entry name" value="NMNAT"/>
    <property type="match status" value="1"/>
</dbReference>
<dbReference type="PANTHER" id="PTHR39321:SF3">
    <property type="entry name" value="PHOSPHOPANTETHEINE ADENYLYLTRANSFERASE"/>
    <property type="match status" value="1"/>
</dbReference>
<dbReference type="InterPro" id="IPR004821">
    <property type="entry name" value="Cyt_trans-like"/>
</dbReference>
<feature type="domain" description="Cytidyltransferase-like" evidence="12">
    <location>
        <begin position="12"/>
        <end position="174"/>
    </location>
</feature>
<evidence type="ECO:0000256" key="5">
    <source>
        <dbReference type="ARBA" id="ARBA00022679"/>
    </source>
</evidence>
<evidence type="ECO:0000256" key="3">
    <source>
        <dbReference type="ARBA" id="ARBA00009014"/>
    </source>
</evidence>
<dbReference type="InterPro" id="IPR005248">
    <property type="entry name" value="NadD/NMNAT"/>
</dbReference>
<dbReference type="PANTHER" id="PTHR39321">
    <property type="entry name" value="NICOTINATE-NUCLEOTIDE ADENYLYLTRANSFERASE-RELATED"/>
    <property type="match status" value="1"/>
</dbReference>
<keyword evidence="8 11" id="KW-0067">ATP-binding</keyword>
<organism evidence="13 14">
    <name type="scientific">Caenimonas sedimenti</name>
    <dbReference type="NCBI Taxonomy" id="2596921"/>
    <lineage>
        <taxon>Bacteria</taxon>
        <taxon>Pseudomonadati</taxon>
        <taxon>Pseudomonadota</taxon>
        <taxon>Betaproteobacteria</taxon>
        <taxon>Burkholderiales</taxon>
        <taxon>Comamonadaceae</taxon>
        <taxon>Caenimonas</taxon>
    </lineage>
</organism>
<evidence type="ECO:0000256" key="10">
    <source>
        <dbReference type="ARBA" id="ARBA00048721"/>
    </source>
</evidence>
<dbReference type="OrthoDB" id="5295945at2"/>
<dbReference type="EMBL" id="VOBQ01000013">
    <property type="protein sequence ID" value="TWO70155.1"/>
    <property type="molecule type" value="Genomic_DNA"/>
</dbReference>
<dbReference type="GO" id="GO:0004515">
    <property type="term" value="F:nicotinate-nucleotide adenylyltransferase activity"/>
    <property type="evidence" value="ECO:0007669"/>
    <property type="project" value="UniProtKB-UniRule"/>
</dbReference>
<dbReference type="AlphaFoldDB" id="A0A562ZPB6"/>
<accession>A0A562ZPB6</accession>
<dbReference type="GO" id="GO:0005524">
    <property type="term" value="F:ATP binding"/>
    <property type="evidence" value="ECO:0007669"/>
    <property type="project" value="UniProtKB-KW"/>
</dbReference>
<evidence type="ECO:0000259" key="12">
    <source>
        <dbReference type="Pfam" id="PF01467"/>
    </source>
</evidence>
<evidence type="ECO:0000256" key="4">
    <source>
        <dbReference type="ARBA" id="ARBA00022642"/>
    </source>
</evidence>
<dbReference type="GO" id="GO:0009435">
    <property type="term" value="P:NAD+ biosynthetic process"/>
    <property type="evidence" value="ECO:0007669"/>
    <property type="project" value="UniProtKB-UniRule"/>
</dbReference>
<keyword evidence="7 11" id="KW-0547">Nucleotide-binding</keyword>
<comment type="pathway">
    <text evidence="2 11">Cofactor biosynthesis; NAD(+) biosynthesis; deamido-NAD(+) from nicotinate D-ribonucleotide: step 1/1.</text>
</comment>
<comment type="caution">
    <text evidence="13">The sequence shown here is derived from an EMBL/GenBank/DDBJ whole genome shotgun (WGS) entry which is preliminary data.</text>
</comment>
<comment type="function">
    <text evidence="1 11">Catalyzes the reversible adenylation of nicotinate mononucleotide (NaMN) to nicotinic acid adenine dinucleotide (NaAD).</text>
</comment>
<keyword evidence="9 11" id="KW-0520">NAD</keyword>
<gene>
    <name evidence="11 13" type="primary">nadD</name>
    <name evidence="13" type="ORF">FN976_16820</name>
</gene>
<evidence type="ECO:0000256" key="6">
    <source>
        <dbReference type="ARBA" id="ARBA00022695"/>
    </source>
</evidence>
<evidence type="ECO:0000256" key="11">
    <source>
        <dbReference type="HAMAP-Rule" id="MF_00244"/>
    </source>
</evidence>
<evidence type="ECO:0000256" key="2">
    <source>
        <dbReference type="ARBA" id="ARBA00005019"/>
    </source>
</evidence>
<dbReference type="InterPro" id="IPR014729">
    <property type="entry name" value="Rossmann-like_a/b/a_fold"/>
</dbReference>
<evidence type="ECO:0000256" key="1">
    <source>
        <dbReference type="ARBA" id="ARBA00002324"/>
    </source>
</evidence>
<evidence type="ECO:0000256" key="7">
    <source>
        <dbReference type="ARBA" id="ARBA00022741"/>
    </source>
</evidence>
<comment type="similarity">
    <text evidence="3 11">Belongs to the NadD family.</text>
</comment>
<comment type="catalytic activity">
    <reaction evidence="10 11">
        <text>nicotinate beta-D-ribonucleotide + ATP + H(+) = deamido-NAD(+) + diphosphate</text>
        <dbReference type="Rhea" id="RHEA:22860"/>
        <dbReference type="ChEBI" id="CHEBI:15378"/>
        <dbReference type="ChEBI" id="CHEBI:30616"/>
        <dbReference type="ChEBI" id="CHEBI:33019"/>
        <dbReference type="ChEBI" id="CHEBI:57502"/>
        <dbReference type="ChEBI" id="CHEBI:58437"/>
        <dbReference type="EC" id="2.7.7.18"/>
    </reaction>
</comment>
<keyword evidence="4 11" id="KW-0662">Pyridine nucleotide biosynthesis</keyword>
<proteinExistence type="inferred from homology"/>
<dbReference type="NCBIfam" id="TIGR00125">
    <property type="entry name" value="cyt_tran_rel"/>
    <property type="match status" value="1"/>
</dbReference>
<keyword evidence="5 11" id="KW-0808">Transferase</keyword>
<dbReference type="NCBIfam" id="NF000840">
    <property type="entry name" value="PRK00071.1-3"/>
    <property type="match status" value="1"/>
</dbReference>
<dbReference type="UniPathway" id="UPA00253">
    <property type="reaction ID" value="UER00332"/>
</dbReference>
<keyword evidence="14" id="KW-1185">Reference proteome</keyword>
<name>A0A562ZPB6_9BURK</name>
<dbReference type="Gene3D" id="3.40.50.620">
    <property type="entry name" value="HUPs"/>
    <property type="match status" value="1"/>
</dbReference>
<keyword evidence="6 11" id="KW-0548">Nucleotidyltransferase</keyword>
<evidence type="ECO:0000256" key="9">
    <source>
        <dbReference type="ARBA" id="ARBA00023027"/>
    </source>
</evidence>
<dbReference type="EC" id="2.7.7.18" evidence="11"/>
<dbReference type="Proteomes" id="UP000318199">
    <property type="component" value="Unassembled WGS sequence"/>
</dbReference>